<reference evidence="2 3" key="1">
    <citation type="submission" date="2015-02" db="EMBL/GenBank/DDBJ databases">
        <title>Draft genome sequences of ten Microbacterium spp. with emphasis on heavy metal contaminated environments.</title>
        <authorList>
            <person name="Corretto E."/>
        </authorList>
    </citation>
    <scope>NUCLEOTIDE SEQUENCE [LARGE SCALE GENOMIC DNA]</scope>
    <source>
        <strain evidence="2 3">DSM 23848</strain>
    </source>
</reference>
<sequence length="190" mass="21027">MDQMPVGARTYRAPTGIAVLVACAAIAVFLLGDAVIRGSWGLMLLLAPWVLLVLWLIYVISVVSMVHVDEEGARVQNFLRRTRFGWRRVTELDLRWQLDFTLDDGRSLACWGGPGRIQSPRMKRSGELNVPQSLQTLTDVRARWENAIERPAGAVGEGADAPIRRSWDWPALGALAVIVVWAAIAIAVTR</sequence>
<comment type="caution">
    <text evidence="2">The sequence shown here is derived from an EMBL/GenBank/DDBJ whole genome shotgun (WGS) entry which is preliminary data.</text>
</comment>
<proteinExistence type="predicted"/>
<protein>
    <recommendedName>
        <fullName evidence="4">PH domain-containing protein</fullName>
    </recommendedName>
</protein>
<dbReference type="RefSeq" id="WP_045251434.1">
    <property type="nucleotide sequence ID" value="NZ_JYIT01000082.1"/>
</dbReference>
<dbReference type="Proteomes" id="UP000033448">
    <property type="component" value="Unassembled WGS sequence"/>
</dbReference>
<name>A0A0F0KL33_9MICO</name>
<keyword evidence="1" id="KW-0472">Membrane</keyword>
<dbReference type="EMBL" id="JYIT01000082">
    <property type="protein sequence ID" value="KJL20850.1"/>
    <property type="molecule type" value="Genomic_DNA"/>
</dbReference>
<feature type="transmembrane region" description="Helical" evidence="1">
    <location>
        <begin position="169"/>
        <end position="188"/>
    </location>
</feature>
<accession>A0A0F0KL33</accession>
<evidence type="ECO:0000313" key="3">
    <source>
        <dbReference type="Proteomes" id="UP000033448"/>
    </source>
</evidence>
<evidence type="ECO:0008006" key="4">
    <source>
        <dbReference type="Google" id="ProtNLM"/>
    </source>
</evidence>
<keyword evidence="1" id="KW-1133">Transmembrane helix</keyword>
<gene>
    <name evidence="2" type="ORF">RL72_02777</name>
</gene>
<organism evidence="2 3">
    <name type="scientific">Microbacterium azadirachtae</name>
    <dbReference type="NCBI Taxonomy" id="582680"/>
    <lineage>
        <taxon>Bacteria</taxon>
        <taxon>Bacillati</taxon>
        <taxon>Actinomycetota</taxon>
        <taxon>Actinomycetes</taxon>
        <taxon>Micrococcales</taxon>
        <taxon>Microbacteriaceae</taxon>
        <taxon>Microbacterium</taxon>
    </lineage>
</organism>
<evidence type="ECO:0000256" key="1">
    <source>
        <dbReference type="SAM" id="Phobius"/>
    </source>
</evidence>
<keyword evidence="1" id="KW-0812">Transmembrane</keyword>
<dbReference type="AlphaFoldDB" id="A0A0F0KL33"/>
<feature type="transmembrane region" description="Helical" evidence="1">
    <location>
        <begin position="12"/>
        <end position="32"/>
    </location>
</feature>
<dbReference type="PATRIC" id="fig|582680.7.peg.2832"/>
<evidence type="ECO:0000313" key="2">
    <source>
        <dbReference type="EMBL" id="KJL20850.1"/>
    </source>
</evidence>
<keyword evidence="3" id="KW-1185">Reference proteome</keyword>
<feature type="transmembrane region" description="Helical" evidence="1">
    <location>
        <begin position="44"/>
        <end position="68"/>
    </location>
</feature>
<dbReference type="OrthoDB" id="3712355at2"/>